<protein>
    <submittedName>
        <fullName evidence="1">Uncharacterized protein</fullName>
    </submittedName>
</protein>
<dbReference type="Proteomes" id="UP000185728">
    <property type="component" value="Unassembled WGS sequence"/>
</dbReference>
<dbReference type="EMBL" id="FTOB01000003">
    <property type="protein sequence ID" value="SIS74220.1"/>
    <property type="molecule type" value="Genomic_DNA"/>
</dbReference>
<reference evidence="1 2" key="1">
    <citation type="submission" date="2017-01" db="EMBL/GenBank/DDBJ databases">
        <authorList>
            <person name="Varghese N."/>
            <person name="Submissions S."/>
        </authorList>
    </citation>
    <scope>NUCLEOTIDE SEQUENCE [LARGE SCALE GENOMIC DNA]</scope>
    <source>
        <strain evidence="1 2">DSM 2061</strain>
    </source>
</reference>
<name>A0ABY1KTI7_9FLAO</name>
<proteinExistence type="predicted"/>
<comment type="caution">
    <text evidence="1">The sequence shown here is derived from an EMBL/GenBank/DDBJ whole genome shotgun (WGS) entry which is preliminary data.</text>
</comment>
<evidence type="ECO:0000313" key="1">
    <source>
        <dbReference type="EMBL" id="SIS74220.1"/>
    </source>
</evidence>
<sequence length="83" mass="9425">MEPSFHLGIIDDDEIYGYATIQYVNFLGLMVHKGSVYSNGDALSFISENLDKPILRLLTIFSSHYIVMYPKASLRSLVKPEIK</sequence>
<accession>A0ABY1KTI7</accession>
<organism evidence="1 2">
    <name type="scientific">Zobellia uliginosa</name>
    <dbReference type="NCBI Taxonomy" id="143224"/>
    <lineage>
        <taxon>Bacteria</taxon>
        <taxon>Pseudomonadati</taxon>
        <taxon>Bacteroidota</taxon>
        <taxon>Flavobacteriia</taxon>
        <taxon>Flavobacteriales</taxon>
        <taxon>Flavobacteriaceae</taxon>
        <taxon>Zobellia</taxon>
    </lineage>
</organism>
<gene>
    <name evidence="1" type="ORF">SAMN05421766_103748</name>
</gene>
<keyword evidence="2" id="KW-1185">Reference proteome</keyword>
<evidence type="ECO:0000313" key="2">
    <source>
        <dbReference type="Proteomes" id="UP000185728"/>
    </source>
</evidence>